<feature type="chain" id="PRO_5037886865" evidence="5">
    <location>
        <begin position="18"/>
        <end position="280"/>
    </location>
</feature>
<accession>A0A934IAH2</accession>
<name>A0A934IAH2_9RHOB</name>
<gene>
    <name evidence="6" type="ORF">ILP92_12130</name>
</gene>
<evidence type="ECO:0000256" key="3">
    <source>
        <dbReference type="ARBA" id="ARBA00022723"/>
    </source>
</evidence>
<dbReference type="SUPFAM" id="SSF53807">
    <property type="entry name" value="Helical backbone' metal receptor"/>
    <property type="match status" value="1"/>
</dbReference>
<dbReference type="GO" id="GO:0030313">
    <property type="term" value="C:cell envelope"/>
    <property type="evidence" value="ECO:0007669"/>
    <property type="project" value="UniProtKB-SubCell"/>
</dbReference>
<reference evidence="6" key="1">
    <citation type="submission" date="2020-12" db="EMBL/GenBank/DDBJ databases">
        <title>Bacterial taxonomy.</title>
        <authorList>
            <person name="Pan X."/>
        </authorList>
    </citation>
    <scope>NUCLEOTIDE SEQUENCE</scope>
    <source>
        <strain evidence="6">KCTC 52957</strain>
    </source>
</reference>
<organism evidence="6 7">
    <name type="scientific">Palleronia pontilimi</name>
    <dbReference type="NCBI Taxonomy" id="1964209"/>
    <lineage>
        <taxon>Bacteria</taxon>
        <taxon>Pseudomonadati</taxon>
        <taxon>Pseudomonadota</taxon>
        <taxon>Alphaproteobacteria</taxon>
        <taxon>Rhodobacterales</taxon>
        <taxon>Roseobacteraceae</taxon>
        <taxon>Palleronia</taxon>
    </lineage>
</organism>
<dbReference type="Proteomes" id="UP000642488">
    <property type="component" value="Unassembled WGS sequence"/>
</dbReference>
<keyword evidence="3" id="KW-0479">Metal-binding</keyword>
<dbReference type="Pfam" id="PF01297">
    <property type="entry name" value="ZnuA"/>
    <property type="match status" value="1"/>
</dbReference>
<dbReference type="PANTHER" id="PTHR42953:SF1">
    <property type="entry name" value="METAL-BINDING PROTEIN HI_0362-RELATED"/>
    <property type="match status" value="1"/>
</dbReference>
<evidence type="ECO:0000256" key="5">
    <source>
        <dbReference type="SAM" id="SignalP"/>
    </source>
</evidence>
<proteinExistence type="predicted"/>
<dbReference type="InterPro" id="IPR050492">
    <property type="entry name" value="Bact_metal-bind_prot9"/>
</dbReference>
<keyword evidence="4 5" id="KW-0732">Signal</keyword>
<sequence length="280" mass="29131">MFRAILFFLMLTGAARAEGIVVDLPIVGALVGAVVQDRPVTVLAEGQSDPHGLSLRPSQARALAEADLIVHLGSGLSPALERAIAEAGVPTVNLADVVGAAHAHTEDAEEADHGHGDEDPHLWLDADHVAPWIGAIGRALGHSAPHDAGTYSAQVERALDSVRSGLSDPPRLLLAHDSWSRLLAHLELPRYPAISDSHASAPGAQHLSALRDRIAAGEVDCILAAPGDPMSQAEALSADFDLPVVTADPQGDPTLDGLARYVSIFTGFADALADCQAKAM</sequence>
<feature type="signal peptide" evidence="5">
    <location>
        <begin position="1"/>
        <end position="17"/>
    </location>
</feature>
<dbReference type="PANTHER" id="PTHR42953">
    <property type="entry name" value="HIGH-AFFINITY ZINC UPTAKE SYSTEM PROTEIN ZNUA-RELATED"/>
    <property type="match status" value="1"/>
</dbReference>
<dbReference type="EMBL" id="JAEKPD010000010">
    <property type="protein sequence ID" value="MBJ3763494.1"/>
    <property type="molecule type" value="Genomic_DNA"/>
</dbReference>
<evidence type="ECO:0000256" key="2">
    <source>
        <dbReference type="ARBA" id="ARBA00022448"/>
    </source>
</evidence>
<protein>
    <submittedName>
        <fullName evidence="6">Zinc ABC transporter substrate-binding protein</fullName>
    </submittedName>
</protein>
<keyword evidence="7" id="KW-1185">Reference proteome</keyword>
<evidence type="ECO:0000313" key="7">
    <source>
        <dbReference type="Proteomes" id="UP000642488"/>
    </source>
</evidence>
<evidence type="ECO:0000256" key="4">
    <source>
        <dbReference type="ARBA" id="ARBA00022729"/>
    </source>
</evidence>
<keyword evidence="2" id="KW-0813">Transport</keyword>
<dbReference type="Gene3D" id="3.40.50.1980">
    <property type="entry name" value="Nitrogenase molybdenum iron protein domain"/>
    <property type="match status" value="2"/>
</dbReference>
<dbReference type="InterPro" id="IPR006127">
    <property type="entry name" value="ZnuA-like"/>
</dbReference>
<dbReference type="RefSeq" id="WP_198916658.1">
    <property type="nucleotide sequence ID" value="NZ_JAEKPD010000010.1"/>
</dbReference>
<evidence type="ECO:0000256" key="1">
    <source>
        <dbReference type="ARBA" id="ARBA00004196"/>
    </source>
</evidence>
<dbReference type="GO" id="GO:0030001">
    <property type="term" value="P:metal ion transport"/>
    <property type="evidence" value="ECO:0007669"/>
    <property type="project" value="InterPro"/>
</dbReference>
<comment type="subcellular location">
    <subcellularLocation>
        <location evidence="1">Cell envelope</location>
    </subcellularLocation>
</comment>
<comment type="caution">
    <text evidence="6">The sequence shown here is derived from an EMBL/GenBank/DDBJ whole genome shotgun (WGS) entry which is preliminary data.</text>
</comment>
<dbReference type="GO" id="GO:0046872">
    <property type="term" value="F:metal ion binding"/>
    <property type="evidence" value="ECO:0007669"/>
    <property type="project" value="UniProtKB-KW"/>
</dbReference>
<dbReference type="AlphaFoldDB" id="A0A934IAH2"/>
<evidence type="ECO:0000313" key="6">
    <source>
        <dbReference type="EMBL" id="MBJ3763494.1"/>
    </source>
</evidence>